<evidence type="ECO:0000313" key="2">
    <source>
        <dbReference type="EMBL" id="MFD2163915.1"/>
    </source>
</evidence>
<comment type="caution">
    <text evidence="2">The sequence shown here is derived from an EMBL/GenBank/DDBJ whole genome shotgun (WGS) entry which is preliminary data.</text>
</comment>
<dbReference type="Pfam" id="PF16561">
    <property type="entry name" value="AMPK1_CBM"/>
    <property type="match status" value="1"/>
</dbReference>
<dbReference type="RefSeq" id="WP_255904896.1">
    <property type="nucleotide sequence ID" value="NZ_JAFMZO010000004.1"/>
</dbReference>
<feature type="domain" description="AMP-activated protein kinase glycogen-binding" evidence="1">
    <location>
        <begin position="22"/>
        <end position="95"/>
    </location>
</feature>
<sequence length="97" mass="11018">MLQKTFVKSKGAYKVKFTVKAEGAKTVELLGLNDDWETPVLLSKKKDGSFSAEIALPKDSKHEFKYRVNETDWMNEEEADVQVPNEFGSTNSVLKLY</sequence>
<proteinExistence type="predicted"/>
<dbReference type="InterPro" id="IPR013783">
    <property type="entry name" value="Ig-like_fold"/>
</dbReference>
<dbReference type="Gene3D" id="2.60.40.10">
    <property type="entry name" value="Immunoglobulins"/>
    <property type="match status" value="1"/>
</dbReference>
<dbReference type="SUPFAM" id="SSF81296">
    <property type="entry name" value="E set domains"/>
    <property type="match status" value="1"/>
</dbReference>
<dbReference type="CDD" id="cd07184">
    <property type="entry name" value="E_set_Isoamylase_like_N"/>
    <property type="match status" value="1"/>
</dbReference>
<accession>A0ABW4ZQ99</accession>
<dbReference type="Proteomes" id="UP001597387">
    <property type="component" value="Unassembled WGS sequence"/>
</dbReference>
<name>A0ABW4ZQ99_9SPHI</name>
<keyword evidence="3" id="KW-1185">Reference proteome</keyword>
<dbReference type="InterPro" id="IPR032640">
    <property type="entry name" value="AMPK1_CBM"/>
</dbReference>
<organism evidence="2 3">
    <name type="scientific">Paradesertivirga mongoliensis</name>
    <dbReference type="NCBI Taxonomy" id="2100740"/>
    <lineage>
        <taxon>Bacteria</taxon>
        <taxon>Pseudomonadati</taxon>
        <taxon>Bacteroidota</taxon>
        <taxon>Sphingobacteriia</taxon>
        <taxon>Sphingobacteriales</taxon>
        <taxon>Sphingobacteriaceae</taxon>
        <taxon>Paradesertivirga</taxon>
    </lineage>
</organism>
<evidence type="ECO:0000259" key="1">
    <source>
        <dbReference type="Pfam" id="PF16561"/>
    </source>
</evidence>
<evidence type="ECO:0000313" key="3">
    <source>
        <dbReference type="Proteomes" id="UP001597387"/>
    </source>
</evidence>
<dbReference type="InterPro" id="IPR014756">
    <property type="entry name" value="Ig_E-set"/>
</dbReference>
<protein>
    <submittedName>
        <fullName evidence="2">Isoamylase early set domain-containing protein</fullName>
    </submittedName>
</protein>
<gene>
    <name evidence="2" type="ORF">ACFSJU_16015</name>
</gene>
<reference evidence="3" key="1">
    <citation type="journal article" date="2019" name="Int. J. Syst. Evol. Microbiol.">
        <title>The Global Catalogue of Microorganisms (GCM) 10K type strain sequencing project: providing services to taxonomists for standard genome sequencing and annotation.</title>
        <authorList>
            <consortium name="The Broad Institute Genomics Platform"/>
            <consortium name="The Broad Institute Genome Sequencing Center for Infectious Disease"/>
            <person name="Wu L."/>
            <person name="Ma J."/>
        </authorList>
    </citation>
    <scope>NUCLEOTIDE SEQUENCE [LARGE SCALE GENOMIC DNA]</scope>
    <source>
        <strain evidence="3">KCTC 42217</strain>
    </source>
</reference>
<dbReference type="EMBL" id="JBHUHZ010000003">
    <property type="protein sequence ID" value="MFD2163915.1"/>
    <property type="molecule type" value="Genomic_DNA"/>
</dbReference>